<sequence length="165" mass="19044">MHLARNNYYIICLDFKFRKLFIIWISGEVDGVVVNDSFKVIAFENKTKMLKYAKANNMHVFDDVTFYAIHKIQQWVLKSSDNFDCADFLNFWNLCTDVSESVKVEFTGDIKEDLRNGIYDKLFDGSGIFIAVDPNPVFIEAEINILSDILKNGLELLLDNIIVVE</sequence>
<evidence type="ECO:0000313" key="2">
    <source>
        <dbReference type="Proteomes" id="UP000186720"/>
    </source>
</evidence>
<dbReference type="OrthoDB" id="877253at2"/>
<proteinExistence type="predicted"/>
<reference evidence="1 2" key="1">
    <citation type="submission" date="2016-11" db="EMBL/GenBank/DDBJ databases">
        <title>Whole Genome Sequencing of Mucilaginibacter polytrichastri RG4-7(T) isolated from the moss sample.</title>
        <authorList>
            <person name="Li Y."/>
        </authorList>
    </citation>
    <scope>NUCLEOTIDE SEQUENCE [LARGE SCALE GENOMIC DNA]</scope>
    <source>
        <strain evidence="1 2">RG4-7</strain>
    </source>
</reference>
<dbReference type="Proteomes" id="UP000186720">
    <property type="component" value="Unassembled WGS sequence"/>
</dbReference>
<dbReference type="AlphaFoldDB" id="A0A1Q5ZXR2"/>
<gene>
    <name evidence="1" type="ORF">RG47T_1993</name>
</gene>
<keyword evidence="2" id="KW-1185">Reference proteome</keyword>
<protein>
    <submittedName>
        <fullName evidence="1">Uncharacterized protein</fullName>
    </submittedName>
</protein>
<comment type="caution">
    <text evidence="1">The sequence shown here is derived from an EMBL/GenBank/DDBJ whole genome shotgun (WGS) entry which is preliminary data.</text>
</comment>
<accession>A0A1Q5ZXR2</accession>
<evidence type="ECO:0000313" key="1">
    <source>
        <dbReference type="EMBL" id="OKS86537.1"/>
    </source>
</evidence>
<dbReference type="RefSeq" id="WP_074489213.1">
    <property type="nucleotide sequence ID" value="NZ_FPAM01000004.1"/>
</dbReference>
<dbReference type="STRING" id="1302689.RG47T_1993"/>
<dbReference type="EMBL" id="MPPL01000001">
    <property type="protein sequence ID" value="OKS86537.1"/>
    <property type="molecule type" value="Genomic_DNA"/>
</dbReference>
<name>A0A1Q5ZXR2_9SPHI</name>
<organism evidence="1 2">
    <name type="scientific">Mucilaginibacter polytrichastri</name>
    <dbReference type="NCBI Taxonomy" id="1302689"/>
    <lineage>
        <taxon>Bacteria</taxon>
        <taxon>Pseudomonadati</taxon>
        <taxon>Bacteroidota</taxon>
        <taxon>Sphingobacteriia</taxon>
        <taxon>Sphingobacteriales</taxon>
        <taxon>Sphingobacteriaceae</taxon>
        <taxon>Mucilaginibacter</taxon>
    </lineage>
</organism>